<dbReference type="PRINTS" id="PR00344">
    <property type="entry name" value="BCTRLSENSOR"/>
</dbReference>
<dbReference type="CDD" id="cd17574">
    <property type="entry name" value="REC_OmpR"/>
    <property type="match status" value="1"/>
</dbReference>
<dbReference type="InterPro" id="IPR036097">
    <property type="entry name" value="HisK_dim/P_sf"/>
</dbReference>
<dbReference type="SMART" id="SM00448">
    <property type="entry name" value="REC"/>
    <property type="match status" value="1"/>
</dbReference>
<evidence type="ECO:0000259" key="9">
    <source>
        <dbReference type="PROSITE" id="PS50109"/>
    </source>
</evidence>
<dbReference type="STRING" id="483547.GSUB_02385"/>
<evidence type="ECO:0000256" key="4">
    <source>
        <dbReference type="ARBA" id="ARBA00023012"/>
    </source>
</evidence>
<evidence type="ECO:0000256" key="1">
    <source>
        <dbReference type="ARBA" id="ARBA00000085"/>
    </source>
</evidence>
<dbReference type="RefSeq" id="WP_040199024.1">
    <property type="nucleotide sequence ID" value="NZ_CP010311.1"/>
</dbReference>
<sequence>MSLQDISQRKNCSDKNTVRILIVEDEPDLAEMLEYSLRQAGFETLSCADGFSACRLIERERPDLVLLDIMLPELDGWEVCRLLRSVPDESTATTPVIMLTALDAVEQRVRGLELGADAYVTKPYALREVVAHIRNLTARRRRDEAKRKEVGELRERDRLRGDIQSLLFHELRNHLLVIGGFSNLLIRGDSSPSGKPAHDYVRAIHRSSNYLSLIADEFHLVRHIENGRLALKAEPLLLDELVREVVALFAPFATDKGVKLELRGWQQSPLLIANRAALKVVLCNLVDNAIKYGGEGGRVTIVYRSDRLRGLSGFSVLDRGPGISPDRQNAVFEKFVRGEKDASARAGAGLGLYVVRTLVESLGGRVILHSRSGAGSCFEVLFPQGDHEKGNQGE</sequence>
<gene>
    <name evidence="11" type="ORF">GSUB_02385</name>
</gene>
<dbReference type="AlphaFoldDB" id="A0A0B5FBU5"/>
<keyword evidence="6" id="KW-0238">DNA-binding</keyword>
<dbReference type="PANTHER" id="PTHR43547:SF2">
    <property type="entry name" value="HYBRID SIGNAL TRANSDUCTION HISTIDINE KINASE C"/>
    <property type="match status" value="1"/>
</dbReference>
<dbReference type="Proteomes" id="UP000035036">
    <property type="component" value="Chromosome"/>
</dbReference>
<dbReference type="InterPro" id="IPR011006">
    <property type="entry name" value="CheY-like_superfamily"/>
</dbReference>
<dbReference type="SUPFAM" id="SSF55874">
    <property type="entry name" value="ATPase domain of HSP90 chaperone/DNA topoisomerase II/histidine kinase"/>
    <property type="match status" value="1"/>
</dbReference>
<keyword evidence="5" id="KW-0805">Transcription regulation</keyword>
<comment type="catalytic activity">
    <reaction evidence="1">
        <text>ATP + protein L-histidine = ADP + protein N-phospho-L-histidine.</text>
        <dbReference type="EC" id="2.7.13.3"/>
    </reaction>
</comment>
<dbReference type="InterPro" id="IPR005467">
    <property type="entry name" value="His_kinase_dom"/>
</dbReference>
<proteinExistence type="predicted"/>
<evidence type="ECO:0000313" key="12">
    <source>
        <dbReference type="Proteomes" id="UP000035036"/>
    </source>
</evidence>
<dbReference type="GO" id="GO:0003677">
    <property type="term" value="F:DNA binding"/>
    <property type="evidence" value="ECO:0007669"/>
    <property type="project" value="UniProtKB-KW"/>
</dbReference>
<dbReference type="SMART" id="SM00387">
    <property type="entry name" value="HATPase_c"/>
    <property type="match status" value="1"/>
</dbReference>
<keyword evidence="12" id="KW-1185">Reference proteome</keyword>
<dbReference type="PROSITE" id="PS50110">
    <property type="entry name" value="RESPONSE_REGULATORY"/>
    <property type="match status" value="1"/>
</dbReference>
<evidence type="ECO:0000256" key="5">
    <source>
        <dbReference type="ARBA" id="ARBA00023015"/>
    </source>
</evidence>
<dbReference type="PANTHER" id="PTHR43547">
    <property type="entry name" value="TWO-COMPONENT HISTIDINE KINASE"/>
    <property type="match status" value="1"/>
</dbReference>
<evidence type="ECO:0000256" key="2">
    <source>
        <dbReference type="ARBA" id="ARBA00012438"/>
    </source>
</evidence>
<dbReference type="HOGENOM" id="CLU_000445_114_72_7"/>
<evidence type="ECO:0000259" key="10">
    <source>
        <dbReference type="PROSITE" id="PS50110"/>
    </source>
</evidence>
<accession>A0A0B5FBU5</accession>
<dbReference type="EC" id="2.7.13.3" evidence="2"/>
<dbReference type="Gene3D" id="3.30.565.10">
    <property type="entry name" value="Histidine kinase-like ATPase, C-terminal domain"/>
    <property type="match status" value="1"/>
</dbReference>
<dbReference type="Gene3D" id="3.40.50.2300">
    <property type="match status" value="1"/>
</dbReference>
<dbReference type="EMBL" id="CP010311">
    <property type="protein sequence ID" value="AJF05642.1"/>
    <property type="molecule type" value="Genomic_DNA"/>
</dbReference>
<dbReference type="Gene3D" id="1.10.287.130">
    <property type="match status" value="1"/>
</dbReference>
<reference evidence="11 12" key="1">
    <citation type="journal article" date="2015" name="Genome Announc.">
        <title>Genomes of Geoalkalibacter ferrihydriticus Z-0531T and Geoalkalibacter subterraneus Red1T, Two Haloalkaliphilic Metal-Reducing Deltaproteobacteria.</title>
        <authorList>
            <person name="Badalamenti J.P."/>
            <person name="Krajmalnik-Brown R."/>
            <person name="Torres C.I."/>
            <person name="Bond D.R."/>
        </authorList>
    </citation>
    <scope>NUCLEOTIDE SEQUENCE [LARGE SCALE GENOMIC DNA]</scope>
    <source>
        <strain evidence="11 12">Red1</strain>
    </source>
</reference>
<dbReference type="PROSITE" id="PS50109">
    <property type="entry name" value="HIS_KIN"/>
    <property type="match status" value="1"/>
</dbReference>
<keyword evidence="3 8" id="KW-0597">Phosphoprotein</keyword>
<name>A0A0B5FBU5_9BACT</name>
<evidence type="ECO:0000256" key="7">
    <source>
        <dbReference type="ARBA" id="ARBA00023163"/>
    </source>
</evidence>
<dbReference type="InterPro" id="IPR003594">
    <property type="entry name" value="HATPase_dom"/>
</dbReference>
<keyword evidence="7" id="KW-0804">Transcription</keyword>
<dbReference type="InterPro" id="IPR004358">
    <property type="entry name" value="Sig_transdc_His_kin-like_C"/>
</dbReference>
<organism evidence="11 12">
    <name type="scientific">Geoalkalibacter subterraneus</name>
    <dbReference type="NCBI Taxonomy" id="483547"/>
    <lineage>
        <taxon>Bacteria</taxon>
        <taxon>Pseudomonadati</taxon>
        <taxon>Thermodesulfobacteriota</taxon>
        <taxon>Desulfuromonadia</taxon>
        <taxon>Desulfuromonadales</taxon>
        <taxon>Geoalkalibacteraceae</taxon>
        <taxon>Geoalkalibacter</taxon>
    </lineage>
</organism>
<dbReference type="GO" id="GO:0000155">
    <property type="term" value="F:phosphorelay sensor kinase activity"/>
    <property type="evidence" value="ECO:0007669"/>
    <property type="project" value="InterPro"/>
</dbReference>
<dbReference type="Pfam" id="PF02518">
    <property type="entry name" value="HATPase_c"/>
    <property type="match status" value="1"/>
</dbReference>
<dbReference type="InterPro" id="IPR036890">
    <property type="entry name" value="HATPase_C_sf"/>
</dbReference>
<dbReference type="InterPro" id="IPR001789">
    <property type="entry name" value="Sig_transdc_resp-reg_receiver"/>
</dbReference>
<evidence type="ECO:0000256" key="8">
    <source>
        <dbReference type="PROSITE-ProRule" id="PRU00169"/>
    </source>
</evidence>
<feature type="modified residue" description="4-aspartylphosphate" evidence="8">
    <location>
        <position position="68"/>
    </location>
</feature>
<evidence type="ECO:0000256" key="3">
    <source>
        <dbReference type="ARBA" id="ARBA00022553"/>
    </source>
</evidence>
<evidence type="ECO:0000313" key="11">
    <source>
        <dbReference type="EMBL" id="AJF05642.1"/>
    </source>
</evidence>
<feature type="domain" description="Response regulatory" evidence="10">
    <location>
        <begin position="19"/>
        <end position="137"/>
    </location>
</feature>
<dbReference type="SUPFAM" id="SSF47384">
    <property type="entry name" value="Homodimeric domain of signal transducing histidine kinase"/>
    <property type="match status" value="1"/>
</dbReference>
<protein>
    <recommendedName>
        <fullName evidence="2">histidine kinase</fullName>
        <ecNumber evidence="2">2.7.13.3</ecNumber>
    </recommendedName>
</protein>
<keyword evidence="4" id="KW-0902">Two-component regulatory system</keyword>
<dbReference type="KEGG" id="gsb:GSUB_02385"/>
<dbReference type="Pfam" id="PF00072">
    <property type="entry name" value="Response_reg"/>
    <property type="match status" value="1"/>
</dbReference>
<dbReference type="FunFam" id="3.40.50.2300:FF:000001">
    <property type="entry name" value="DNA-binding response regulator PhoB"/>
    <property type="match status" value="1"/>
</dbReference>
<evidence type="ECO:0000256" key="6">
    <source>
        <dbReference type="ARBA" id="ARBA00023125"/>
    </source>
</evidence>
<feature type="domain" description="Histidine kinase" evidence="9">
    <location>
        <begin position="166"/>
        <end position="386"/>
    </location>
</feature>
<dbReference type="OrthoDB" id="9787818at2"/>
<dbReference type="SUPFAM" id="SSF52172">
    <property type="entry name" value="CheY-like"/>
    <property type="match status" value="1"/>
</dbReference>